<feature type="region of interest" description="Disordered" evidence="1">
    <location>
        <begin position="425"/>
        <end position="483"/>
    </location>
</feature>
<feature type="region of interest" description="Disordered" evidence="1">
    <location>
        <begin position="249"/>
        <end position="413"/>
    </location>
</feature>
<dbReference type="Proteomes" id="UP000799440">
    <property type="component" value="Unassembled WGS sequence"/>
</dbReference>
<feature type="compositionally biased region" description="Low complexity" evidence="1">
    <location>
        <begin position="219"/>
        <end position="229"/>
    </location>
</feature>
<feature type="compositionally biased region" description="Basic and acidic residues" evidence="1">
    <location>
        <begin position="35"/>
        <end position="44"/>
    </location>
</feature>
<feature type="region of interest" description="Disordered" evidence="1">
    <location>
        <begin position="26"/>
        <end position="86"/>
    </location>
</feature>
<gene>
    <name evidence="2" type="ORF">M011DRAFT_38266</name>
</gene>
<keyword evidence="3" id="KW-1185">Reference proteome</keyword>
<feature type="compositionally biased region" description="Low complexity" evidence="1">
    <location>
        <begin position="454"/>
        <end position="469"/>
    </location>
</feature>
<feature type="compositionally biased region" description="Low complexity" evidence="1">
    <location>
        <begin position="318"/>
        <end position="330"/>
    </location>
</feature>
<proteinExistence type="predicted"/>
<feature type="compositionally biased region" description="Polar residues" evidence="1">
    <location>
        <begin position="386"/>
        <end position="395"/>
    </location>
</feature>
<feature type="compositionally biased region" description="Polar residues" evidence="1">
    <location>
        <begin position="434"/>
        <end position="453"/>
    </location>
</feature>
<feature type="compositionally biased region" description="Pro residues" evidence="1">
    <location>
        <begin position="184"/>
        <end position="194"/>
    </location>
</feature>
<dbReference type="AlphaFoldDB" id="A0A6A6VF00"/>
<accession>A0A6A6VF00</accession>
<name>A0A6A6VF00_9PLEO</name>
<evidence type="ECO:0000313" key="2">
    <source>
        <dbReference type="EMBL" id="KAF2747751.1"/>
    </source>
</evidence>
<feature type="compositionally biased region" description="Low complexity" evidence="1">
    <location>
        <begin position="295"/>
        <end position="311"/>
    </location>
</feature>
<sequence>MHWLLGGVRSAIFYYASCAPCSDGLRHRKRRRQARKDSKSRQDSSESTYRHPQPFETNPHWQEEIVLGPGPPKRTSKRSTTTNSSVKSIISGVRSKITSKGNSFNLRDQGAAEQRLKDEYWNVKRFQREDEYLWGMKPPIDPEDTLIARGSSVGIGGAIRPGSSQSYGDSYRFFTSRVPDMSPHAPPLTRPPSTNPDDYRWMLQPPPKATVMAGKERPSSTSCSGSGESSRVDLHALRRAHLQRWQAAGHSELASVPDTSPDRPTSSRYAKPHALPEHPSSTRRRQPKRQDTPVSSPDSDASSEASTSTIIHSKKSPRVSTPSLTRTSPVLPTPPPPVHHPDNYTLRLPNPDPNPSITITTPRLTSVARTDSPTPILDMRPRTRNRTQLSSSSENAPMRSMRSHIRTSTHSSESIPYLMMKQRSSTIIRPPPTLTRSDSLTQDTATTSPTDYLTSPSTTITTSTKPSASHSSPPFDPETTPMTLSIPKQRQAKYGDISDDSSLGVLQELVHPGQLLGSRFVSAPLIEARIRLPDVDLEEEGYLSGDQRREGRMSVGF</sequence>
<evidence type="ECO:0000313" key="3">
    <source>
        <dbReference type="Proteomes" id="UP000799440"/>
    </source>
</evidence>
<feature type="region of interest" description="Disordered" evidence="1">
    <location>
        <begin position="178"/>
        <end position="231"/>
    </location>
</feature>
<protein>
    <submittedName>
        <fullName evidence="2">Uncharacterized protein</fullName>
    </submittedName>
</protein>
<reference evidence="2" key="1">
    <citation type="journal article" date="2020" name="Stud. Mycol.">
        <title>101 Dothideomycetes genomes: a test case for predicting lifestyles and emergence of pathogens.</title>
        <authorList>
            <person name="Haridas S."/>
            <person name="Albert R."/>
            <person name="Binder M."/>
            <person name="Bloem J."/>
            <person name="Labutti K."/>
            <person name="Salamov A."/>
            <person name="Andreopoulos B."/>
            <person name="Baker S."/>
            <person name="Barry K."/>
            <person name="Bills G."/>
            <person name="Bluhm B."/>
            <person name="Cannon C."/>
            <person name="Castanera R."/>
            <person name="Culley D."/>
            <person name="Daum C."/>
            <person name="Ezra D."/>
            <person name="Gonzalez J."/>
            <person name="Henrissat B."/>
            <person name="Kuo A."/>
            <person name="Liang C."/>
            <person name="Lipzen A."/>
            <person name="Lutzoni F."/>
            <person name="Magnuson J."/>
            <person name="Mondo S."/>
            <person name="Nolan M."/>
            <person name="Ohm R."/>
            <person name="Pangilinan J."/>
            <person name="Park H.-J."/>
            <person name="Ramirez L."/>
            <person name="Alfaro M."/>
            <person name="Sun H."/>
            <person name="Tritt A."/>
            <person name="Yoshinaga Y."/>
            <person name="Zwiers L.-H."/>
            <person name="Turgeon B."/>
            <person name="Goodwin S."/>
            <person name="Spatafora J."/>
            <person name="Crous P."/>
            <person name="Grigoriev I."/>
        </authorList>
    </citation>
    <scope>NUCLEOTIDE SEQUENCE</scope>
    <source>
        <strain evidence="2">CBS 119925</strain>
    </source>
</reference>
<organism evidence="2 3">
    <name type="scientific">Sporormia fimetaria CBS 119925</name>
    <dbReference type="NCBI Taxonomy" id="1340428"/>
    <lineage>
        <taxon>Eukaryota</taxon>
        <taxon>Fungi</taxon>
        <taxon>Dikarya</taxon>
        <taxon>Ascomycota</taxon>
        <taxon>Pezizomycotina</taxon>
        <taxon>Dothideomycetes</taxon>
        <taxon>Pleosporomycetidae</taxon>
        <taxon>Pleosporales</taxon>
        <taxon>Sporormiaceae</taxon>
        <taxon>Sporormia</taxon>
    </lineage>
</organism>
<dbReference type="OrthoDB" id="506431at2759"/>
<feature type="compositionally biased region" description="Polar residues" evidence="1">
    <location>
        <begin position="355"/>
        <end position="373"/>
    </location>
</feature>
<dbReference type="EMBL" id="MU006571">
    <property type="protein sequence ID" value="KAF2747751.1"/>
    <property type="molecule type" value="Genomic_DNA"/>
</dbReference>
<evidence type="ECO:0000256" key="1">
    <source>
        <dbReference type="SAM" id="MobiDB-lite"/>
    </source>
</evidence>